<reference evidence="4" key="1">
    <citation type="submission" date="2016-03" db="EMBL/GenBank/DDBJ databases">
        <title>Complete genome sequence of Solimmundus cernigliae, representing a novel lineage of polycyclic aromatic hydrocarbon degraders within the Gammaproteobacteria.</title>
        <authorList>
            <person name="Singleton D.R."/>
            <person name="Dickey A.N."/>
            <person name="Scholl E.H."/>
            <person name="Wright F.A."/>
            <person name="Aitken M.D."/>
        </authorList>
    </citation>
    <scope>NUCLEOTIDE SEQUENCE [LARGE SCALE GENOMIC DNA]</scope>
    <source>
        <strain evidence="4">TR3.2</strain>
    </source>
</reference>
<dbReference type="InterPro" id="IPR050266">
    <property type="entry name" value="AB_hydrolase_sf"/>
</dbReference>
<dbReference type="AlphaFoldDB" id="A0A1B1YR46"/>
<dbReference type="SUPFAM" id="SSF53474">
    <property type="entry name" value="alpha/beta-Hydrolases"/>
    <property type="match status" value="1"/>
</dbReference>
<dbReference type="Pfam" id="PF12697">
    <property type="entry name" value="Abhydrolase_6"/>
    <property type="match status" value="1"/>
</dbReference>
<keyword evidence="4" id="KW-1185">Reference proteome</keyword>
<name>A0A1B1YR46_9GAMM</name>
<gene>
    <name evidence="3" type="ORF">PG2T_02985</name>
</gene>
<dbReference type="Gene3D" id="3.40.50.1820">
    <property type="entry name" value="alpha/beta hydrolase"/>
    <property type="match status" value="1"/>
</dbReference>
<evidence type="ECO:0000313" key="3">
    <source>
        <dbReference type="EMBL" id="ANX03256.1"/>
    </source>
</evidence>
<organism evidence="3 4">
    <name type="scientific">Immundisolibacter cernigliae</name>
    <dbReference type="NCBI Taxonomy" id="1810504"/>
    <lineage>
        <taxon>Bacteria</taxon>
        <taxon>Pseudomonadati</taxon>
        <taxon>Pseudomonadota</taxon>
        <taxon>Gammaproteobacteria</taxon>
        <taxon>Immundisolibacterales</taxon>
        <taxon>Immundisolibacteraceae</taxon>
        <taxon>Immundisolibacter</taxon>
    </lineage>
</organism>
<protein>
    <submittedName>
        <fullName evidence="3">2-hydroxy-6-oxo-6-phenylhexa-2,4-dienoate hydrolase</fullName>
    </submittedName>
</protein>
<dbReference type="GO" id="GO:0016020">
    <property type="term" value="C:membrane"/>
    <property type="evidence" value="ECO:0007669"/>
    <property type="project" value="TreeGrafter"/>
</dbReference>
<dbReference type="GO" id="GO:0016787">
    <property type="term" value="F:hydrolase activity"/>
    <property type="evidence" value="ECO:0007669"/>
    <property type="project" value="UniProtKB-KW"/>
</dbReference>
<evidence type="ECO:0000259" key="2">
    <source>
        <dbReference type="Pfam" id="PF12697"/>
    </source>
</evidence>
<dbReference type="PANTHER" id="PTHR43798">
    <property type="entry name" value="MONOACYLGLYCEROL LIPASE"/>
    <property type="match status" value="1"/>
</dbReference>
<dbReference type="KEGG" id="gbi:PG2T_02985"/>
<evidence type="ECO:0000256" key="1">
    <source>
        <dbReference type="ARBA" id="ARBA00022801"/>
    </source>
</evidence>
<feature type="domain" description="AB hydrolase-1" evidence="2">
    <location>
        <begin position="31"/>
        <end position="271"/>
    </location>
</feature>
<dbReference type="PANTHER" id="PTHR43798:SF31">
    <property type="entry name" value="AB HYDROLASE SUPERFAMILY PROTEIN YCLE"/>
    <property type="match status" value="1"/>
</dbReference>
<dbReference type="STRING" id="1810504.PG2T_02985"/>
<dbReference type="InParanoid" id="A0A1B1YR46"/>
<dbReference type="Proteomes" id="UP000092952">
    <property type="component" value="Chromosome"/>
</dbReference>
<dbReference type="RefSeq" id="WP_068802762.1">
    <property type="nucleotide sequence ID" value="NZ_CP014671.1"/>
</dbReference>
<dbReference type="OrthoDB" id="9779853at2"/>
<accession>A0A1B1YR46</accession>
<dbReference type="InterPro" id="IPR029058">
    <property type="entry name" value="AB_hydrolase_fold"/>
</dbReference>
<sequence length="281" mass="30960">MSTSVVEKKIPSGAIASHVLLAGDPKNPPAILLHGAGPGATAASNWLRCAPDLAKHYYVIAPDLVGFGQTELPAELPTHILGWIGHRVEQVLGLMDTLGVERAHVVGNSMGGALTLHALVQAPQRFDKVLLMGAIGAPFEYSWEMKRLLEFYKDPRPARYKEVIESFVHDPAAVPGLDEIIKQRYAVAMDPKTREMTNLLFQAQAAGMNDLTVPEAQLGRLPHPVLLVHGRQDRIVPLDTSLYFLKHLQQAELVVLDRCGHWAQTQRWDAMYPLIVKHFGG</sequence>
<dbReference type="PRINTS" id="PR00111">
    <property type="entry name" value="ABHYDROLASE"/>
</dbReference>
<keyword evidence="1 3" id="KW-0378">Hydrolase</keyword>
<dbReference type="InterPro" id="IPR000073">
    <property type="entry name" value="AB_hydrolase_1"/>
</dbReference>
<evidence type="ECO:0000313" key="4">
    <source>
        <dbReference type="Proteomes" id="UP000092952"/>
    </source>
</evidence>
<proteinExistence type="predicted"/>
<dbReference type="EMBL" id="CP014671">
    <property type="protein sequence ID" value="ANX03256.1"/>
    <property type="molecule type" value="Genomic_DNA"/>
</dbReference>